<name>A0A7Y9XVL7_9SPHN</name>
<dbReference type="SMART" id="SM00028">
    <property type="entry name" value="TPR"/>
    <property type="match status" value="4"/>
</dbReference>
<evidence type="ECO:0000256" key="2">
    <source>
        <dbReference type="ARBA" id="ARBA00022803"/>
    </source>
</evidence>
<dbReference type="PANTHER" id="PTHR45586:SF1">
    <property type="entry name" value="LIPOPOLYSACCHARIDE ASSEMBLY PROTEIN B"/>
    <property type="match status" value="1"/>
</dbReference>
<protein>
    <submittedName>
        <fullName evidence="4">Tetratricopeptide (TPR) repeat protein</fullName>
    </submittedName>
</protein>
<organism evidence="4 5">
    <name type="scientific">Novosphingobium marinum</name>
    <dbReference type="NCBI Taxonomy" id="1514948"/>
    <lineage>
        <taxon>Bacteria</taxon>
        <taxon>Pseudomonadati</taxon>
        <taxon>Pseudomonadota</taxon>
        <taxon>Alphaproteobacteria</taxon>
        <taxon>Sphingomonadales</taxon>
        <taxon>Sphingomonadaceae</taxon>
        <taxon>Novosphingobium</taxon>
    </lineage>
</organism>
<dbReference type="RefSeq" id="WP_229735468.1">
    <property type="nucleotide sequence ID" value="NZ_BMGF01000001.1"/>
</dbReference>
<dbReference type="Pfam" id="PF14559">
    <property type="entry name" value="TPR_19"/>
    <property type="match status" value="3"/>
</dbReference>
<evidence type="ECO:0000256" key="3">
    <source>
        <dbReference type="PROSITE-ProRule" id="PRU00339"/>
    </source>
</evidence>
<feature type="repeat" description="TPR" evidence="3">
    <location>
        <begin position="421"/>
        <end position="454"/>
    </location>
</feature>
<accession>A0A7Y9XVL7</accession>
<dbReference type="PANTHER" id="PTHR45586">
    <property type="entry name" value="TPR REPEAT-CONTAINING PROTEIN PA4667"/>
    <property type="match status" value="1"/>
</dbReference>
<evidence type="ECO:0000313" key="4">
    <source>
        <dbReference type="EMBL" id="NYH94185.1"/>
    </source>
</evidence>
<dbReference type="InterPro" id="IPR011990">
    <property type="entry name" value="TPR-like_helical_dom_sf"/>
</dbReference>
<keyword evidence="2 3" id="KW-0802">TPR repeat</keyword>
<proteinExistence type="predicted"/>
<evidence type="ECO:0000313" key="5">
    <source>
        <dbReference type="Proteomes" id="UP000522081"/>
    </source>
</evidence>
<gene>
    <name evidence="4" type="ORF">FHS75_000490</name>
</gene>
<dbReference type="EMBL" id="JACBZF010000001">
    <property type="protein sequence ID" value="NYH94185.1"/>
    <property type="molecule type" value="Genomic_DNA"/>
</dbReference>
<sequence>MTLPLAAAVLLTACGVTPEERFERAQAAFEAHRYSEARLDLVTAIKDDPANVQALEMLARTHLALQDPVSAAAVLDRLAATGKLPADAHNLYAETDLMRGQFDKALERVAGDESAEAFRIRALAHVGREDLDAAAKAFAEGAQARGAKGRLLADYAHFRMAQDDLEGAAKLASKALAEKPEALQAIIVNADVAMARGRTADALRFYDRALAAYPESRAATIGRIGVLGETGRLDEVRTLVSGALERNPQDPDFTYFAALLASEDGDWGKVRKMLQPLEQTLEGRPAANMLYAKAMMELGHAEQARIRLSSLALREPGDRDVTRLLGEAKLKSGDASGALETLRPLAARPDAKPEELALVAKAAREAGAPEASNYSARAAFPTPELLASELSRGDAAIRAGNWHAAIAAYETILGATDGRNVLVLNNLAFAHSEAGDPAKALGYAEKALALAPDNPSVMDTAGWLLHRTGKDKPRGLALLRQAARKAPGNRTIAKHLAAAERG</sequence>
<dbReference type="InterPro" id="IPR019734">
    <property type="entry name" value="TPR_rpt"/>
</dbReference>
<keyword evidence="5" id="KW-1185">Reference proteome</keyword>
<dbReference type="InterPro" id="IPR051012">
    <property type="entry name" value="CellSynth/LPSAsmb/PSIAsmb"/>
</dbReference>
<evidence type="ECO:0000256" key="1">
    <source>
        <dbReference type="ARBA" id="ARBA00022737"/>
    </source>
</evidence>
<comment type="caution">
    <text evidence="4">The sequence shown here is derived from an EMBL/GenBank/DDBJ whole genome shotgun (WGS) entry which is preliminary data.</text>
</comment>
<dbReference type="AlphaFoldDB" id="A0A7Y9XVL7"/>
<reference evidence="4 5" key="1">
    <citation type="submission" date="2020-07" db="EMBL/GenBank/DDBJ databases">
        <title>Genomic Encyclopedia of Type Strains, Phase IV (KMG-IV): sequencing the most valuable type-strain genomes for metagenomic binning, comparative biology and taxonomic classification.</title>
        <authorList>
            <person name="Goeker M."/>
        </authorList>
    </citation>
    <scope>NUCLEOTIDE SEQUENCE [LARGE SCALE GENOMIC DNA]</scope>
    <source>
        <strain evidence="4 5">DSM 29043</strain>
    </source>
</reference>
<dbReference type="PROSITE" id="PS50005">
    <property type="entry name" value="TPR"/>
    <property type="match status" value="1"/>
</dbReference>
<dbReference type="Gene3D" id="1.25.40.10">
    <property type="entry name" value="Tetratricopeptide repeat domain"/>
    <property type="match status" value="2"/>
</dbReference>
<dbReference type="Pfam" id="PF13432">
    <property type="entry name" value="TPR_16"/>
    <property type="match status" value="1"/>
</dbReference>
<dbReference type="SUPFAM" id="SSF48452">
    <property type="entry name" value="TPR-like"/>
    <property type="match status" value="2"/>
</dbReference>
<keyword evidence="1" id="KW-0677">Repeat</keyword>
<dbReference type="Proteomes" id="UP000522081">
    <property type="component" value="Unassembled WGS sequence"/>
</dbReference>